<evidence type="ECO:0000313" key="3">
    <source>
        <dbReference type="Proteomes" id="UP000325577"/>
    </source>
</evidence>
<gene>
    <name evidence="2" type="ORF">F0562_018930</name>
</gene>
<reference evidence="2 3" key="1">
    <citation type="submission" date="2019-09" db="EMBL/GenBank/DDBJ databases">
        <title>A chromosome-level genome assembly of the Chinese tupelo Nyssa sinensis.</title>
        <authorList>
            <person name="Yang X."/>
            <person name="Kang M."/>
            <person name="Yang Y."/>
            <person name="Xiong H."/>
            <person name="Wang M."/>
            <person name="Zhang Z."/>
            <person name="Wang Z."/>
            <person name="Wu H."/>
            <person name="Ma T."/>
            <person name="Liu J."/>
            <person name="Xi Z."/>
        </authorList>
    </citation>
    <scope>NUCLEOTIDE SEQUENCE [LARGE SCALE GENOMIC DNA]</scope>
    <source>
        <strain evidence="2">J267</strain>
        <tissue evidence="2">Leaf</tissue>
    </source>
</reference>
<accession>A0A5J4ZC46</accession>
<dbReference type="AlphaFoldDB" id="A0A5J4ZC46"/>
<protein>
    <recommendedName>
        <fullName evidence="4">Protein kinase domain-containing protein</fullName>
    </recommendedName>
</protein>
<feature type="region of interest" description="Disordered" evidence="1">
    <location>
        <begin position="14"/>
        <end position="34"/>
    </location>
</feature>
<dbReference type="InterPro" id="IPR011009">
    <property type="entry name" value="Kinase-like_dom_sf"/>
</dbReference>
<evidence type="ECO:0000256" key="1">
    <source>
        <dbReference type="SAM" id="MobiDB-lite"/>
    </source>
</evidence>
<dbReference type="EMBL" id="CM018052">
    <property type="protein sequence ID" value="KAA8515459.1"/>
    <property type="molecule type" value="Genomic_DNA"/>
</dbReference>
<evidence type="ECO:0008006" key="4">
    <source>
        <dbReference type="Google" id="ProtNLM"/>
    </source>
</evidence>
<proteinExistence type="predicted"/>
<dbReference type="Proteomes" id="UP000325577">
    <property type="component" value="Linkage Group LG9"/>
</dbReference>
<evidence type="ECO:0000313" key="2">
    <source>
        <dbReference type="EMBL" id="KAA8515459.1"/>
    </source>
</evidence>
<dbReference type="Gene3D" id="3.30.200.20">
    <property type="entry name" value="Phosphorylase Kinase, domain 1"/>
    <property type="match status" value="1"/>
</dbReference>
<sequence length="81" mass="8841">MLANLTKLAAFDPSTGESKISGQEVIGNTDFPPQNLQRRENMTSQDFPFIDLATINVATDNFSHSNKLGQGSFGTVYKGFL</sequence>
<dbReference type="OrthoDB" id="1938319at2759"/>
<keyword evidence="3" id="KW-1185">Reference proteome</keyword>
<dbReference type="SUPFAM" id="SSF56112">
    <property type="entry name" value="Protein kinase-like (PK-like)"/>
    <property type="match status" value="1"/>
</dbReference>
<name>A0A5J4ZC46_9ASTE</name>
<organism evidence="2 3">
    <name type="scientific">Nyssa sinensis</name>
    <dbReference type="NCBI Taxonomy" id="561372"/>
    <lineage>
        <taxon>Eukaryota</taxon>
        <taxon>Viridiplantae</taxon>
        <taxon>Streptophyta</taxon>
        <taxon>Embryophyta</taxon>
        <taxon>Tracheophyta</taxon>
        <taxon>Spermatophyta</taxon>
        <taxon>Magnoliopsida</taxon>
        <taxon>eudicotyledons</taxon>
        <taxon>Gunneridae</taxon>
        <taxon>Pentapetalae</taxon>
        <taxon>asterids</taxon>
        <taxon>Cornales</taxon>
        <taxon>Nyssaceae</taxon>
        <taxon>Nyssa</taxon>
    </lineage>
</organism>